<comment type="caution">
    <text evidence="1">The sequence shown here is derived from an EMBL/GenBank/DDBJ whole genome shotgun (WGS) entry which is preliminary data.</text>
</comment>
<protein>
    <submittedName>
        <fullName evidence="1">Uncharacterized protein</fullName>
    </submittedName>
</protein>
<sequence>MQGILYYMYYITHEIKGPKRRSFRLENTATTSSRSISHSRCIFNRAKPDMRSVPMVLRRYVFTRLIVETDLSAVAVDTGACRAEREDNFEHWGRIFPL</sequence>
<organism evidence="1 2">
    <name type="scientific">Dreissena polymorpha</name>
    <name type="common">Zebra mussel</name>
    <name type="synonym">Mytilus polymorpha</name>
    <dbReference type="NCBI Taxonomy" id="45954"/>
    <lineage>
        <taxon>Eukaryota</taxon>
        <taxon>Metazoa</taxon>
        <taxon>Spiralia</taxon>
        <taxon>Lophotrochozoa</taxon>
        <taxon>Mollusca</taxon>
        <taxon>Bivalvia</taxon>
        <taxon>Autobranchia</taxon>
        <taxon>Heteroconchia</taxon>
        <taxon>Euheterodonta</taxon>
        <taxon>Imparidentia</taxon>
        <taxon>Neoheterodontei</taxon>
        <taxon>Myida</taxon>
        <taxon>Dreissenoidea</taxon>
        <taxon>Dreissenidae</taxon>
        <taxon>Dreissena</taxon>
    </lineage>
</organism>
<name>A0A9D4G2M2_DREPO</name>
<evidence type="ECO:0000313" key="2">
    <source>
        <dbReference type="Proteomes" id="UP000828390"/>
    </source>
</evidence>
<dbReference type="AlphaFoldDB" id="A0A9D4G2M2"/>
<dbReference type="Proteomes" id="UP000828390">
    <property type="component" value="Unassembled WGS sequence"/>
</dbReference>
<evidence type="ECO:0000313" key="1">
    <source>
        <dbReference type="EMBL" id="KAH3809007.1"/>
    </source>
</evidence>
<reference evidence="1" key="2">
    <citation type="submission" date="2020-11" db="EMBL/GenBank/DDBJ databases">
        <authorList>
            <person name="McCartney M.A."/>
            <person name="Auch B."/>
            <person name="Kono T."/>
            <person name="Mallez S."/>
            <person name="Becker A."/>
            <person name="Gohl D.M."/>
            <person name="Silverstein K.A.T."/>
            <person name="Koren S."/>
            <person name="Bechman K.B."/>
            <person name="Herman A."/>
            <person name="Abrahante J.E."/>
            <person name="Garbe J."/>
        </authorList>
    </citation>
    <scope>NUCLEOTIDE SEQUENCE</scope>
    <source>
        <strain evidence="1">Duluth1</strain>
        <tissue evidence="1">Whole animal</tissue>
    </source>
</reference>
<accession>A0A9D4G2M2</accession>
<gene>
    <name evidence="1" type="ORF">DPMN_137370</name>
</gene>
<proteinExistence type="predicted"/>
<dbReference type="EMBL" id="JAIWYP010000006">
    <property type="protein sequence ID" value="KAH3809007.1"/>
    <property type="molecule type" value="Genomic_DNA"/>
</dbReference>
<reference evidence="1" key="1">
    <citation type="journal article" date="2019" name="bioRxiv">
        <title>The Genome of the Zebra Mussel, Dreissena polymorpha: A Resource for Invasive Species Research.</title>
        <authorList>
            <person name="McCartney M.A."/>
            <person name="Auch B."/>
            <person name="Kono T."/>
            <person name="Mallez S."/>
            <person name="Zhang Y."/>
            <person name="Obille A."/>
            <person name="Becker A."/>
            <person name="Abrahante J.E."/>
            <person name="Garbe J."/>
            <person name="Badalamenti J.P."/>
            <person name="Herman A."/>
            <person name="Mangelson H."/>
            <person name="Liachko I."/>
            <person name="Sullivan S."/>
            <person name="Sone E.D."/>
            <person name="Koren S."/>
            <person name="Silverstein K.A.T."/>
            <person name="Beckman K.B."/>
            <person name="Gohl D.M."/>
        </authorList>
    </citation>
    <scope>NUCLEOTIDE SEQUENCE</scope>
    <source>
        <strain evidence="1">Duluth1</strain>
        <tissue evidence="1">Whole animal</tissue>
    </source>
</reference>
<keyword evidence="2" id="KW-1185">Reference proteome</keyword>